<proteinExistence type="predicted"/>
<feature type="compositionally biased region" description="Gly residues" evidence="1">
    <location>
        <begin position="37"/>
        <end position="58"/>
    </location>
</feature>
<evidence type="ECO:0000313" key="2">
    <source>
        <dbReference type="Proteomes" id="UP000515140"/>
    </source>
</evidence>
<feature type="compositionally biased region" description="Polar residues" evidence="1">
    <location>
        <begin position="1"/>
        <end position="12"/>
    </location>
</feature>
<name>A0A6P5KYI7_PHACI</name>
<sequence>MLVTNLGDQRPQTVAAAASRTQRAEWGLPRGEERRPGGGCSSGGCSGSRRAGAGGGKGSRCPRASASAARAPSSGTSARRTPPARVENSPSAAPGQLPANQGPAPRSPREVGGRGAGSRSAPSPSPACAHSVGTSRNTEMGGLTVEI</sequence>
<dbReference type="KEGG" id="pcw:110213623"/>
<gene>
    <name evidence="3 4 5" type="primary">LOC110213623</name>
</gene>
<feature type="compositionally biased region" description="Low complexity" evidence="1">
    <location>
        <begin position="59"/>
        <end position="81"/>
    </location>
</feature>
<evidence type="ECO:0000313" key="5">
    <source>
        <dbReference type="RefSeq" id="XP_020849659.1"/>
    </source>
</evidence>
<dbReference type="RefSeq" id="XP_020849658.1">
    <property type="nucleotide sequence ID" value="XM_020993999.1"/>
</dbReference>
<feature type="region of interest" description="Disordered" evidence="1">
    <location>
        <begin position="1"/>
        <end position="147"/>
    </location>
</feature>
<dbReference type="Proteomes" id="UP000515140">
    <property type="component" value="Unplaced"/>
</dbReference>
<dbReference type="AlphaFoldDB" id="A0A6P5KYI7"/>
<evidence type="ECO:0000256" key="1">
    <source>
        <dbReference type="SAM" id="MobiDB-lite"/>
    </source>
</evidence>
<keyword evidence="2" id="KW-1185">Reference proteome</keyword>
<evidence type="ECO:0000313" key="3">
    <source>
        <dbReference type="RefSeq" id="XP_020849657.1"/>
    </source>
</evidence>
<reference evidence="3 4" key="1">
    <citation type="submission" date="2025-04" db="UniProtKB">
        <authorList>
            <consortium name="RefSeq"/>
        </authorList>
    </citation>
    <scope>IDENTIFICATION</scope>
    <source>
        <tissue evidence="3 4">Spleen</tissue>
    </source>
</reference>
<dbReference type="RefSeq" id="XP_020849657.1">
    <property type="nucleotide sequence ID" value="XM_020993998.1"/>
</dbReference>
<evidence type="ECO:0000313" key="4">
    <source>
        <dbReference type="RefSeq" id="XP_020849658.1"/>
    </source>
</evidence>
<protein>
    <submittedName>
        <fullName evidence="3 4">Protein FAM117B-like</fullName>
    </submittedName>
</protein>
<dbReference type="GeneID" id="110213623"/>
<organism evidence="2 5">
    <name type="scientific">Phascolarctos cinereus</name>
    <name type="common">Koala</name>
    <dbReference type="NCBI Taxonomy" id="38626"/>
    <lineage>
        <taxon>Eukaryota</taxon>
        <taxon>Metazoa</taxon>
        <taxon>Chordata</taxon>
        <taxon>Craniata</taxon>
        <taxon>Vertebrata</taxon>
        <taxon>Euteleostomi</taxon>
        <taxon>Mammalia</taxon>
        <taxon>Metatheria</taxon>
        <taxon>Diprotodontia</taxon>
        <taxon>Phascolarctidae</taxon>
        <taxon>Phascolarctos</taxon>
    </lineage>
</organism>
<dbReference type="RefSeq" id="XP_020849659.1">
    <property type="nucleotide sequence ID" value="XM_020994000.1"/>
</dbReference>
<accession>A0A6P5KYI7</accession>